<gene>
    <name evidence="1" type="ORF">AHOG_19855</name>
</gene>
<organism evidence="1 2">
    <name type="scientific">Actinoalloteichus hoggarensis</name>
    <dbReference type="NCBI Taxonomy" id="1470176"/>
    <lineage>
        <taxon>Bacteria</taxon>
        <taxon>Bacillati</taxon>
        <taxon>Actinomycetota</taxon>
        <taxon>Actinomycetes</taxon>
        <taxon>Pseudonocardiales</taxon>
        <taxon>Pseudonocardiaceae</taxon>
        <taxon>Actinoalloteichus</taxon>
    </lineage>
</organism>
<name>A0A221W7T7_9PSEU</name>
<accession>A0A221W7T7</accession>
<dbReference type="KEGG" id="ahg:AHOG_19855"/>
<dbReference type="EMBL" id="CP022521">
    <property type="protein sequence ID" value="ASO21589.1"/>
    <property type="molecule type" value="Genomic_DNA"/>
</dbReference>
<dbReference type="Proteomes" id="UP000204221">
    <property type="component" value="Chromosome"/>
</dbReference>
<sequence length="171" mass="18951">MRRLSLPAARRRANDVLRRVTLPSPWSLEDFIGGVAATRGRPIVVEPATMSHHAVRATALWVAQPELDLIVVDDTASELYRENATLHELAHMLLGHEGLPVPQQAGAPVPPAEPTRVLHRRHHSDQRELEAETLAYAIWRAAGRRRALTAAHTGSNRLLTSAFEFPGKAHR</sequence>
<evidence type="ECO:0000313" key="2">
    <source>
        <dbReference type="Proteomes" id="UP000204221"/>
    </source>
</evidence>
<keyword evidence="2" id="KW-1185">Reference proteome</keyword>
<protein>
    <submittedName>
        <fullName evidence="1">Uncharacterized protein</fullName>
    </submittedName>
</protein>
<dbReference type="OrthoDB" id="4144896at2"/>
<dbReference type="AlphaFoldDB" id="A0A221W7T7"/>
<reference evidence="1 2" key="1">
    <citation type="submission" date="2017-07" db="EMBL/GenBank/DDBJ databases">
        <title>Complete genome sequence of Actinoalloteichus hoggarensis DSM 45943, type strain of Actinoalloteichus hoggarensis.</title>
        <authorList>
            <person name="Ruckert C."/>
            <person name="Nouioui I."/>
            <person name="Willmese J."/>
            <person name="van Wezel G."/>
            <person name="Klenk H.-P."/>
            <person name="Kalinowski J."/>
            <person name="Zotchev S.B."/>
        </authorList>
    </citation>
    <scope>NUCLEOTIDE SEQUENCE [LARGE SCALE GENOMIC DNA]</scope>
    <source>
        <strain evidence="1 2">DSM 45943</strain>
    </source>
</reference>
<evidence type="ECO:0000313" key="1">
    <source>
        <dbReference type="EMBL" id="ASO21589.1"/>
    </source>
</evidence>
<proteinExistence type="predicted"/>
<dbReference type="RefSeq" id="WP_093942701.1">
    <property type="nucleotide sequence ID" value="NZ_CP022521.1"/>
</dbReference>